<gene>
    <name evidence="1" type="ORF">LX87_01962</name>
</gene>
<protein>
    <recommendedName>
        <fullName evidence="3">Uroporphyrinogen decarboxylase</fullName>
    </recommendedName>
</protein>
<organism evidence="1 2">
    <name type="scientific">Larkinella arboricola</name>
    <dbReference type="NCBI Taxonomy" id="643671"/>
    <lineage>
        <taxon>Bacteria</taxon>
        <taxon>Pseudomonadati</taxon>
        <taxon>Bacteroidota</taxon>
        <taxon>Cytophagia</taxon>
        <taxon>Cytophagales</taxon>
        <taxon>Spirosomataceae</taxon>
        <taxon>Larkinella</taxon>
    </lineage>
</organism>
<proteinExistence type="predicted"/>
<evidence type="ECO:0000313" key="1">
    <source>
        <dbReference type="EMBL" id="RAK00262.1"/>
    </source>
</evidence>
<reference evidence="1 2" key="1">
    <citation type="submission" date="2018-06" db="EMBL/GenBank/DDBJ databases">
        <title>Genomic Encyclopedia of Archaeal and Bacterial Type Strains, Phase II (KMG-II): from individual species to whole genera.</title>
        <authorList>
            <person name="Goeker M."/>
        </authorList>
    </citation>
    <scope>NUCLEOTIDE SEQUENCE [LARGE SCALE GENOMIC DNA]</scope>
    <source>
        <strain evidence="1 2">DSM 21851</strain>
    </source>
</reference>
<evidence type="ECO:0008006" key="3">
    <source>
        <dbReference type="Google" id="ProtNLM"/>
    </source>
</evidence>
<keyword evidence="2" id="KW-1185">Reference proteome</keyword>
<name>A0A327X242_LARAB</name>
<dbReference type="InterPro" id="IPR038071">
    <property type="entry name" value="UROD/MetE-like_sf"/>
</dbReference>
<dbReference type="OrthoDB" id="4504900at2"/>
<evidence type="ECO:0000313" key="2">
    <source>
        <dbReference type="Proteomes" id="UP000248790"/>
    </source>
</evidence>
<dbReference type="AlphaFoldDB" id="A0A327X242"/>
<dbReference type="EMBL" id="QLMC01000002">
    <property type="protein sequence ID" value="RAK00262.1"/>
    <property type="molecule type" value="Genomic_DNA"/>
</dbReference>
<dbReference type="Proteomes" id="UP000248790">
    <property type="component" value="Unassembled WGS sequence"/>
</dbReference>
<sequence>MNQTATSAQPGPVSAQKPSVRSALLVGSLPFSNEEECMTRALDALAPVLFCLPDGEIGEKSPAFPKGNRIAWVVYAIEKMTEDQTNWEVVKPPVRGEDGMATSYDHIQKLRPLRSPAEMPQHVRLGYDDFFRSSYPIFKRLREQYNRPDLKFQLGVPTGFAMGFAFASQLQWLRYTYAFNTVIAREVNAALDEAGNDVIVQLEVPPELYAAYMLPTPLLGLALKPIKDLLSKIKPGAQIGMHLCLGDFHNHALIHPKTLGKMVAFSNKLVDEWPSQHTLAYVHYPLAEGLVPPPLNDGYYAPLKNLRLPSATRLVAGFVHEGRTLEENKQIRDSIETERGQAVNVATSCGLGRRTPETAEKLLKLMAELTV</sequence>
<dbReference type="Gene3D" id="3.20.20.210">
    <property type="match status" value="1"/>
</dbReference>
<comment type="caution">
    <text evidence="1">The sequence shown here is derived from an EMBL/GenBank/DDBJ whole genome shotgun (WGS) entry which is preliminary data.</text>
</comment>
<dbReference type="SUPFAM" id="SSF51726">
    <property type="entry name" value="UROD/MetE-like"/>
    <property type="match status" value="1"/>
</dbReference>
<accession>A0A327X242</accession>
<dbReference type="RefSeq" id="WP_111628016.1">
    <property type="nucleotide sequence ID" value="NZ_QLMC01000002.1"/>
</dbReference>